<dbReference type="GO" id="GO:0001731">
    <property type="term" value="P:formation of translation preinitiation complex"/>
    <property type="evidence" value="ECO:0007669"/>
    <property type="project" value="InterPro"/>
</dbReference>
<feature type="domain" description="SUI1" evidence="1">
    <location>
        <begin position="236"/>
        <end position="309"/>
    </location>
</feature>
<dbReference type="GO" id="GO:0003743">
    <property type="term" value="F:translation initiation factor activity"/>
    <property type="evidence" value="ECO:0007669"/>
    <property type="project" value="InterPro"/>
</dbReference>
<evidence type="ECO:0000259" key="1">
    <source>
        <dbReference type="PROSITE" id="PS50296"/>
    </source>
</evidence>
<dbReference type="InterPro" id="IPR058886">
    <property type="entry name" value="SWIB_eIF2D"/>
</dbReference>
<dbReference type="PROSITE" id="PS50296">
    <property type="entry name" value="SUI1"/>
    <property type="match status" value="1"/>
</dbReference>
<dbReference type="InterPro" id="IPR001950">
    <property type="entry name" value="SUI1"/>
</dbReference>
<dbReference type="PANTHER" id="PTHR12217:SF4">
    <property type="entry name" value="EUKARYOTIC TRANSLATION INITIATION FACTOR 2D"/>
    <property type="match status" value="1"/>
</dbReference>
<dbReference type="WBParaSite" id="GPUH_0001216901-mRNA-1">
    <property type="protein sequence ID" value="GPUH_0001216901-mRNA-1"/>
    <property type="gene ID" value="GPUH_0001216901"/>
</dbReference>
<dbReference type="InterPro" id="IPR039759">
    <property type="entry name" value="eIF2D_SUI1"/>
</dbReference>
<dbReference type="EMBL" id="UYRT01079085">
    <property type="protein sequence ID" value="VDN19951.1"/>
    <property type="molecule type" value="Genomic_DNA"/>
</dbReference>
<dbReference type="CDD" id="cd11608">
    <property type="entry name" value="eIF2D_C"/>
    <property type="match status" value="1"/>
</dbReference>
<sequence length="326" mass="37734">MRKQRRQLQIKRLKPHRFWTILRLEHCFLAALKHRVTKKGQLPLDIGEFYSRYLLPCVPPDRHIDMKKTIYKKFVVFLERINENESGPIVKIAMKQKGSEMITEINWEHPLLVNFKLSDEIIIDDKKEEKKTVEVGEYFAVTGPVLPIFQGHREKGDLLDKKQARRIITTYVKSRNECADDRVVPTDETLKSLLKAEEPVDWNTLFQKIMAKMTKTYVITLTDGRQLIRKMELPKIVFKVENRAGHKKVTTVNNLSTYGIECKKFCHEIQTGVAASASIVNVAPNCEGPQVLVQGNQISFMANLLLTKYGIDKKYMNGLELIPKKR</sequence>
<dbReference type="Pfam" id="PF25304">
    <property type="entry name" value="WHD_eIF2D"/>
    <property type="match status" value="1"/>
</dbReference>
<reference evidence="4" key="1">
    <citation type="submission" date="2016-06" db="UniProtKB">
        <authorList>
            <consortium name="WormBaseParasite"/>
        </authorList>
    </citation>
    <scope>IDENTIFICATION</scope>
</reference>
<dbReference type="InterPro" id="IPR057429">
    <property type="entry name" value="WH_eIF2D"/>
</dbReference>
<keyword evidence="3" id="KW-1185">Reference proteome</keyword>
<organism evidence="4">
    <name type="scientific">Gongylonema pulchrum</name>
    <dbReference type="NCBI Taxonomy" id="637853"/>
    <lineage>
        <taxon>Eukaryota</taxon>
        <taxon>Metazoa</taxon>
        <taxon>Ecdysozoa</taxon>
        <taxon>Nematoda</taxon>
        <taxon>Chromadorea</taxon>
        <taxon>Rhabditida</taxon>
        <taxon>Spirurina</taxon>
        <taxon>Spiruromorpha</taxon>
        <taxon>Spiruroidea</taxon>
        <taxon>Gongylonematidae</taxon>
        <taxon>Gongylonema</taxon>
    </lineage>
</organism>
<dbReference type="Gene3D" id="3.30.780.10">
    <property type="entry name" value="SUI1-like domain"/>
    <property type="match status" value="1"/>
</dbReference>
<dbReference type="SUPFAM" id="SSF55159">
    <property type="entry name" value="eIF1-like"/>
    <property type="match status" value="1"/>
</dbReference>
<proteinExistence type="predicted"/>
<accession>A0A183DTW4</accession>
<dbReference type="OrthoDB" id="199771at2759"/>
<dbReference type="Pfam" id="PF01253">
    <property type="entry name" value="SUI1"/>
    <property type="match status" value="1"/>
</dbReference>
<evidence type="ECO:0000313" key="3">
    <source>
        <dbReference type="Proteomes" id="UP000271098"/>
    </source>
</evidence>
<gene>
    <name evidence="2" type="ORF">GPUH_LOCUS12155</name>
</gene>
<dbReference type="PANTHER" id="PTHR12217">
    <property type="entry name" value="EUKARYOTIC TRANSLATION INITIATION FACTOR 2D"/>
    <property type="match status" value="1"/>
</dbReference>
<dbReference type="Pfam" id="PF26291">
    <property type="entry name" value="SWIB_eIF2D"/>
    <property type="match status" value="1"/>
</dbReference>
<name>A0A183DTW4_9BILA</name>
<evidence type="ECO:0000313" key="4">
    <source>
        <dbReference type="WBParaSite" id="GPUH_0001216901-mRNA-1"/>
    </source>
</evidence>
<reference evidence="2 3" key="2">
    <citation type="submission" date="2018-11" db="EMBL/GenBank/DDBJ databases">
        <authorList>
            <consortium name="Pathogen Informatics"/>
        </authorList>
    </citation>
    <scope>NUCLEOTIDE SEQUENCE [LARGE SCALE GENOMIC DNA]</scope>
</reference>
<dbReference type="InterPro" id="IPR039757">
    <property type="entry name" value="EIF2D"/>
</dbReference>
<dbReference type="Proteomes" id="UP000271098">
    <property type="component" value="Unassembled WGS sequence"/>
</dbReference>
<dbReference type="AlphaFoldDB" id="A0A183DTW4"/>
<protein>
    <submittedName>
        <fullName evidence="4">SUI1 domain-containing protein</fullName>
    </submittedName>
</protein>
<evidence type="ECO:0000313" key="2">
    <source>
        <dbReference type="EMBL" id="VDN19951.1"/>
    </source>
</evidence>
<dbReference type="InterPro" id="IPR036877">
    <property type="entry name" value="SUI1_dom_sf"/>
</dbReference>